<gene>
    <name evidence="1" type="ORF">L596_009367</name>
</gene>
<dbReference type="OrthoDB" id="421075at2759"/>
<evidence type="ECO:0000313" key="2">
    <source>
        <dbReference type="Proteomes" id="UP000298663"/>
    </source>
</evidence>
<dbReference type="AlphaFoldDB" id="A0A4U5PGG2"/>
<comment type="caution">
    <text evidence="1">The sequence shown here is derived from an EMBL/GenBank/DDBJ whole genome shotgun (WGS) entry which is preliminary data.</text>
</comment>
<dbReference type="EMBL" id="AZBU02000002">
    <property type="protein sequence ID" value="TKR95164.1"/>
    <property type="molecule type" value="Genomic_DNA"/>
</dbReference>
<reference evidence="1 2" key="1">
    <citation type="journal article" date="2015" name="Genome Biol.">
        <title>Comparative genomics of Steinernema reveals deeply conserved gene regulatory networks.</title>
        <authorList>
            <person name="Dillman A.R."/>
            <person name="Macchietto M."/>
            <person name="Porter C.F."/>
            <person name="Rogers A."/>
            <person name="Williams B."/>
            <person name="Antoshechkin I."/>
            <person name="Lee M.M."/>
            <person name="Goodwin Z."/>
            <person name="Lu X."/>
            <person name="Lewis E.E."/>
            <person name="Goodrich-Blair H."/>
            <person name="Stock S.P."/>
            <person name="Adams B.J."/>
            <person name="Sternberg P.W."/>
            <person name="Mortazavi A."/>
        </authorList>
    </citation>
    <scope>NUCLEOTIDE SEQUENCE [LARGE SCALE GENOMIC DNA]</scope>
    <source>
        <strain evidence="1 2">ALL</strain>
    </source>
</reference>
<protein>
    <submittedName>
        <fullName evidence="1">Uncharacterized protein</fullName>
    </submittedName>
</protein>
<sequence length="309" mass="35586">MEGWCMRAVLSEMQGLQEAEQQYRHVVVAKPSELAMKKYAYYATEAVLSQKEMHDNDAIDMKSILDLYFTAKRTPDFLLHLGLFAEHMGYLQEAYDLLTEAEDVDPACKPKVAQHRDRIAMRLNKPLGREKKEFLGEDAAFSIDQVQTSNIKTLFDGIRLKAPYTALIQAIESDNDRLFREFYTSYAAPLLTSASLLLKIPLRRNILRAIQDVRPLHRLCFVYPPGLVHDNELIHLTGEDKPEHDAGFEEVLVRQDRQSGPLVAMLGRMRTELRKRYEETVVVVEEEIIDDDTIPALVEEEPQDDEEEY</sequence>
<dbReference type="Proteomes" id="UP000298663">
    <property type="component" value="Unassembled WGS sequence"/>
</dbReference>
<name>A0A4U5PGG2_STECR</name>
<proteinExistence type="predicted"/>
<reference evidence="1 2" key="2">
    <citation type="journal article" date="2019" name="G3 (Bethesda)">
        <title>Hybrid Assembly of the Genome of the Entomopathogenic Nematode Steinernema carpocapsae Identifies the X-Chromosome.</title>
        <authorList>
            <person name="Serra L."/>
            <person name="Macchietto M."/>
            <person name="Macias-Munoz A."/>
            <person name="McGill C.J."/>
            <person name="Rodriguez I.M."/>
            <person name="Rodriguez B."/>
            <person name="Murad R."/>
            <person name="Mortazavi A."/>
        </authorList>
    </citation>
    <scope>NUCLEOTIDE SEQUENCE [LARGE SCALE GENOMIC DNA]</scope>
    <source>
        <strain evidence="1 2">ALL</strain>
    </source>
</reference>
<evidence type="ECO:0000313" key="1">
    <source>
        <dbReference type="EMBL" id="TKR95164.1"/>
    </source>
</evidence>
<keyword evidence="2" id="KW-1185">Reference proteome</keyword>
<organism evidence="1 2">
    <name type="scientific">Steinernema carpocapsae</name>
    <name type="common">Entomopathogenic nematode</name>
    <dbReference type="NCBI Taxonomy" id="34508"/>
    <lineage>
        <taxon>Eukaryota</taxon>
        <taxon>Metazoa</taxon>
        <taxon>Ecdysozoa</taxon>
        <taxon>Nematoda</taxon>
        <taxon>Chromadorea</taxon>
        <taxon>Rhabditida</taxon>
        <taxon>Tylenchina</taxon>
        <taxon>Panagrolaimomorpha</taxon>
        <taxon>Strongyloidoidea</taxon>
        <taxon>Steinernematidae</taxon>
        <taxon>Steinernema</taxon>
    </lineage>
</organism>
<accession>A0A4U5PGG2</accession>
<dbReference type="STRING" id="34508.A0A4U5PGG2"/>